<dbReference type="GO" id="GO:0016301">
    <property type="term" value="F:kinase activity"/>
    <property type="evidence" value="ECO:0007669"/>
    <property type="project" value="UniProtKB-KW"/>
</dbReference>
<keyword evidence="3" id="KW-1185">Reference proteome</keyword>
<gene>
    <name evidence="2" type="ORF">CGK74_00040</name>
</gene>
<accession>A0A235F4J9</accession>
<proteinExistence type="predicted"/>
<dbReference type="Pfam" id="PF08668">
    <property type="entry name" value="HDOD"/>
    <property type="match status" value="1"/>
</dbReference>
<dbReference type="OrthoDB" id="9126875at2"/>
<dbReference type="PROSITE" id="PS51833">
    <property type="entry name" value="HDOD"/>
    <property type="match status" value="1"/>
</dbReference>
<organism evidence="2 3">
    <name type="scientific">Thauera propionica</name>
    <dbReference type="NCBI Taxonomy" id="2019431"/>
    <lineage>
        <taxon>Bacteria</taxon>
        <taxon>Pseudomonadati</taxon>
        <taxon>Pseudomonadota</taxon>
        <taxon>Betaproteobacteria</taxon>
        <taxon>Rhodocyclales</taxon>
        <taxon>Zoogloeaceae</taxon>
        <taxon>Thauera</taxon>
    </lineage>
</organism>
<dbReference type="Proteomes" id="UP000215181">
    <property type="component" value="Unassembled WGS sequence"/>
</dbReference>
<evidence type="ECO:0000313" key="2">
    <source>
        <dbReference type="EMBL" id="OYD55847.1"/>
    </source>
</evidence>
<dbReference type="PANTHER" id="PTHR33525">
    <property type="match status" value="1"/>
</dbReference>
<dbReference type="RefSeq" id="WP_094266292.1">
    <property type="nucleotide sequence ID" value="NZ_NOIH01000001.1"/>
</dbReference>
<dbReference type="SUPFAM" id="SSF109604">
    <property type="entry name" value="HD-domain/PDEase-like"/>
    <property type="match status" value="1"/>
</dbReference>
<keyword evidence="2" id="KW-0808">Transferase</keyword>
<dbReference type="InterPro" id="IPR052340">
    <property type="entry name" value="RNase_Y/CdgJ"/>
</dbReference>
<keyword evidence="2" id="KW-0418">Kinase</keyword>
<dbReference type="PANTHER" id="PTHR33525:SF4">
    <property type="entry name" value="CYCLIC DI-GMP PHOSPHODIESTERASE CDGJ"/>
    <property type="match status" value="1"/>
</dbReference>
<reference evidence="2 3" key="1">
    <citation type="submission" date="2017-07" db="EMBL/GenBank/DDBJ databases">
        <title>Thauera sp. KNDSS-Mac4 genome sequence and assembly.</title>
        <authorList>
            <person name="Mayilraj S."/>
        </authorList>
    </citation>
    <scope>NUCLEOTIDE SEQUENCE [LARGE SCALE GENOMIC DNA]</scope>
    <source>
        <strain evidence="2 3">KNDSS-Mac4</strain>
    </source>
</reference>
<dbReference type="EMBL" id="NOIH01000001">
    <property type="protein sequence ID" value="OYD55847.1"/>
    <property type="molecule type" value="Genomic_DNA"/>
</dbReference>
<sequence>MSQLVSPLPTVGDYVAYFSHQPLPVLRRTVRELDALRADMDRVGGRQIAAVVLSDPLMTMRLLTYLETHRRQSQNHDITTIERAVMMLGVEPFFRLFDQLPTVEEALKASPQALVKVLRVIARARRAADLAREFAIARHDLDVQEITVAAALHEATEIVCWVFAPALTERVYALQLADRTLRSADAQRRVFGVTAAEIQLELIRAWRLPALLVQLLDPSLKDDPRVRTVMLATRTARHLARGWDDAGLPDDLADLEALVRLPRESLLARLGAPEEARARLLAPPEPD</sequence>
<evidence type="ECO:0000259" key="1">
    <source>
        <dbReference type="PROSITE" id="PS51833"/>
    </source>
</evidence>
<dbReference type="Gene3D" id="1.10.3210.10">
    <property type="entry name" value="Hypothetical protein af1432"/>
    <property type="match status" value="1"/>
</dbReference>
<comment type="caution">
    <text evidence="2">The sequence shown here is derived from an EMBL/GenBank/DDBJ whole genome shotgun (WGS) entry which is preliminary data.</text>
</comment>
<protein>
    <submittedName>
        <fullName evidence="2">Histidine kinase</fullName>
    </submittedName>
</protein>
<dbReference type="InterPro" id="IPR013976">
    <property type="entry name" value="HDOD"/>
</dbReference>
<dbReference type="AlphaFoldDB" id="A0A235F4J9"/>
<feature type="domain" description="HDOD" evidence="1">
    <location>
        <begin position="23"/>
        <end position="222"/>
    </location>
</feature>
<evidence type="ECO:0000313" key="3">
    <source>
        <dbReference type="Proteomes" id="UP000215181"/>
    </source>
</evidence>
<name>A0A235F4J9_9RHOO</name>